<gene>
    <name evidence="6" type="ORF">g.14316</name>
</gene>
<reference evidence="6" key="1">
    <citation type="submission" date="2015-11" db="EMBL/GenBank/DDBJ databases">
        <title>De novo transcriptome assembly of four potential Pierce s Disease insect vectors from Arizona vineyards.</title>
        <authorList>
            <person name="Tassone E.E."/>
        </authorList>
    </citation>
    <scope>NUCLEOTIDE SEQUENCE</scope>
</reference>
<dbReference type="GO" id="GO:0008270">
    <property type="term" value="F:zinc ion binding"/>
    <property type="evidence" value="ECO:0007669"/>
    <property type="project" value="UniProtKB-KW"/>
</dbReference>
<keyword evidence="2" id="KW-0863">Zinc-finger</keyword>
<organism evidence="6">
    <name type="scientific">Graphocephala atropunctata</name>
    <dbReference type="NCBI Taxonomy" id="36148"/>
    <lineage>
        <taxon>Eukaryota</taxon>
        <taxon>Metazoa</taxon>
        <taxon>Ecdysozoa</taxon>
        <taxon>Arthropoda</taxon>
        <taxon>Hexapoda</taxon>
        <taxon>Insecta</taxon>
        <taxon>Pterygota</taxon>
        <taxon>Neoptera</taxon>
        <taxon>Paraneoptera</taxon>
        <taxon>Hemiptera</taxon>
        <taxon>Auchenorrhyncha</taxon>
        <taxon>Membracoidea</taxon>
        <taxon>Cicadellidae</taxon>
        <taxon>Cicadellinae</taxon>
        <taxon>Cicadellini</taxon>
        <taxon>Graphocephala</taxon>
    </lineage>
</organism>
<sequence length="576" mass="64913">MSMMDGQLLEVLVGLRGNELLIYQGHQYSKKCVSPNSIRWVCVSRSKCKGALTTAKEYPFSQVSNVCPHTHPPDELIIEAVKLRLALRKKAIIRSEQSKTIVESILDKTTEELRQRLGKSSSIQRDIRRKLQSSSNSGRNQKEVNSGIAAKLDAQFLFVSTLQSDREDKSQPRGTYCSRCCTNICSCITDTAASEDVESYTWKEEVDPLSYQYPLEVQNEKISQNENFNSPLSEETKILFKNNAACSIINSSKQCCQNTERNTLRERNVTPPGLLSMDNSTMISNRGINEQNPVKQLINETRKPAKCDATGNDLTKLNDLVNRLEEVSTKLELIKYEDSLDQFGRYLTSLLRGLPLKKIQTLQNKFVKEVYLAKKQGDLGNNTIENNSITTTTHRRGVYYQPLVPETQNKRKYEELEKSTTVTSTCMNQQSDESPYNSTIKRKKKVSNYTKPILNSSTKTPWTGNESINVMKGDKATYYFISDKNPAPIASLCTPTDEKIYSDCSLANICDFSVAAKNISLTEEMHSEIEIEVKDELPEFCVDITSPEIEKPAKRTDVPCVQQSAPPPLTSSNITH</sequence>
<keyword evidence="3" id="KW-0862">Zinc</keyword>
<dbReference type="InterPro" id="IPR007588">
    <property type="entry name" value="Znf_FLYWCH"/>
</dbReference>
<accession>A0A1B6MPQ8</accession>
<feature type="region of interest" description="Disordered" evidence="4">
    <location>
        <begin position="117"/>
        <end position="144"/>
    </location>
</feature>
<feature type="domain" description="FLYWCH-type" evidence="5">
    <location>
        <begin position="16"/>
        <end position="56"/>
    </location>
</feature>
<dbReference type="EMBL" id="GEBQ01002106">
    <property type="protein sequence ID" value="JAT37871.1"/>
    <property type="molecule type" value="Transcribed_RNA"/>
</dbReference>
<protein>
    <recommendedName>
        <fullName evidence="5">FLYWCH-type domain-containing protein</fullName>
    </recommendedName>
</protein>
<name>A0A1B6MPQ8_9HEMI</name>
<dbReference type="AlphaFoldDB" id="A0A1B6MPQ8"/>
<feature type="region of interest" description="Disordered" evidence="4">
    <location>
        <begin position="552"/>
        <end position="576"/>
    </location>
</feature>
<evidence type="ECO:0000256" key="2">
    <source>
        <dbReference type="ARBA" id="ARBA00022771"/>
    </source>
</evidence>
<proteinExistence type="predicted"/>
<evidence type="ECO:0000259" key="5">
    <source>
        <dbReference type="Pfam" id="PF04500"/>
    </source>
</evidence>
<keyword evidence="1" id="KW-0479">Metal-binding</keyword>
<dbReference type="Pfam" id="PF04500">
    <property type="entry name" value="FLYWCH"/>
    <property type="match status" value="1"/>
</dbReference>
<evidence type="ECO:0000256" key="1">
    <source>
        <dbReference type="ARBA" id="ARBA00022723"/>
    </source>
</evidence>
<evidence type="ECO:0000313" key="6">
    <source>
        <dbReference type="EMBL" id="JAT37871.1"/>
    </source>
</evidence>
<evidence type="ECO:0000256" key="3">
    <source>
        <dbReference type="ARBA" id="ARBA00022833"/>
    </source>
</evidence>
<dbReference type="Gene3D" id="2.20.25.240">
    <property type="match status" value="1"/>
</dbReference>
<evidence type="ECO:0000256" key="4">
    <source>
        <dbReference type="SAM" id="MobiDB-lite"/>
    </source>
</evidence>